<sequence>MFSFLRAADSRSEDEDGSKDAYCAREVYFSGVRVEFTQGVQVEERDGALRIRTQGDQEECEIKITSVSGKNEGTEEENVEERPEQFKENVPPRTPALAEAGQEHLVSPRSMLERLWDLETPSPPKRRKVRQSRKSLLSVKREALDLPNDGLSLKWVAVQSASHKATPCARWGSAVVANPEEDKVFLSGGDSGDGILDELWQLDLKTMEWSMLTGAEARFPRAWHSLNRLGDRLLLFGGESTMEPNGATITHNDCVVHDGEANLWFPAYTSGVAPNARGGHTATALPNGNVVVFGGIQGNGKWANDIHVLDTRVYNWFKPPIRGAPPKTRSYHTATAIGDGKIVVFGGNGASKSFKEVYYLDTETWTWHEPETGGDVPHPRTGHAAVSTANGSHLVVWGGWETHPVSYFNDTYILDVHRWHWTKASVSHAPPRPRCGHSSCRVKTKDGHTALFIFGGQLEDGKTCHDIAMLQLD</sequence>
<organism evidence="4">
    <name type="scientific">Picocystis salinarum</name>
    <dbReference type="NCBI Taxonomy" id="88271"/>
    <lineage>
        <taxon>Eukaryota</taxon>
        <taxon>Viridiplantae</taxon>
        <taxon>Chlorophyta</taxon>
        <taxon>Picocystophyceae</taxon>
        <taxon>Picocystales</taxon>
        <taxon>Picocystaceae</taxon>
        <taxon>Picocystis</taxon>
    </lineage>
</organism>
<dbReference type="PANTHER" id="PTHR46093">
    <property type="entry name" value="ACYL-COA-BINDING DOMAIN-CONTAINING PROTEIN 5"/>
    <property type="match status" value="1"/>
</dbReference>
<dbReference type="InterPro" id="IPR015915">
    <property type="entry name" value="Kelch-typ_b-propeller"/>
</dbReference>
<dbReference type="Pfam" id="PF24681">
    <property type="entry name" value="Kelch_KLHDC2_KLHL20_DRC7"/>
    <property type="match status" value="1"/>
</dbReference>
<gene>
    <name evidence="4" type="ORF">PSAL00342_LOCUS3961</name>
</gene>
<dbReference type="PANTHER" id="PTHR46093:SF3">
    <property type="entry name" value="ACYL-COA-BINDING DOMAIN-CONTAINING PROTEIN 4"/>
    <property type="match status" value="1"/>
</dbReference>
<name>A0A7S3UCG7_9CHLO</name>
<evidence type="ECO:0000256" key="2">
    <source>
        <dbReference type="ARBA" id="ARBA00022737"/>
    </source>
</evidence>
<proteinExistence type="predicted"/>
<evidence type="ECO:0000313" key="4">
    <source>
        <dbReference type="EMBL" id="CAE0610138.1"/>
    </source>
</evidence>
<evidence type="ECO:0000256" key="3">
    <source>
        <dbReference type="SAM" id="MobiDB-lite"/>
    </source>
</evidence>
<keyword evidence="2" id="KW-0677">Repeat</keyword>
<evidence type="ECO:0000256" key="1">
    <source>
        <dbReference type="ARBA" id="ARBA00022441"/>
    </source>
</evidence>
<accession>A0A7S3UCG7</accession>
<keyword evidence="1" id="KW-0880">Kelch repeat</keyword>
<reference evidence="4" key="1">
    <citation type="submission" date="2021-01" db="EMBL/GenBank/DDBJ databases">
        <authorList>
            <person name="Corre E."/>
            <person name="Pelletier E."/>
            <person name="Niang G."/>
            <person name="Scheremetjew M."/>
            <person name="Finn R."/>
            <person name="Kale V."/>
            <person name="Holt S."/>
            <person name="Cochrane G."/>
            <person name="Meng A."/>
            <person name="Brown T."/>
            <person name="Cohen L."/>
        </authorList>
    </citation>
    <scope>NUCLEOTIDE SEQUENCE</scope>
    <source>
        <strain evidence="4">CCMP1897</strain>
    </source>
</reference>
<dbReference type="Gene3D" id="2.120.10.80">
    <property type="entry name" value="Kelch-type beta propeller"/>
    <property type="match status" value="3"/>
</dbReference>
<dbReference type="AlphaFoldDB" id="A0A7S3UCG7"/>
<protein>
    <submittedName>
        <fullName evidence="4">Uncharacterized protein</fullName>
    </submittedName>
</protein>
<feature type="region of interest" description="Disordered" evidence="3">
    <location>
        <begin position="68"/>
        <end position="91"/>
    </location>
</feature>
<dbReference type="SUPFAM" id="SSF117281">
    <property type="entry name" value="Kelch motif"/>
    <property type="match status" value="2"/>
</dbReference>
<dbReference type="EMBL" id="HBIS01004359">
    <property type="protein sequence ID" value="CAE0610138.1"/>
    <property type="molecule type" value="Transcribed_RNA"/>
</dbReference>